<evidence type="ECO:0000313" key="7">
    <source>
        <dbReference type="EMBL" id="KAJ4022130.1"/>
    </source>
</evidence>
<organism evidence="7 8">
    <name type="scientific">Fusarium irregulare</name>
    <dbReference type="NCBI Taxonomy" id="2494466"/>
    <lineage>
        <taxon>Eukaryota</taxon>
        <taxon>Fungi</taxon>
        <taxon>Dikarya</taxon>
        <taxon>Ascomycota</taxon>
        <taxon>Pezizomycotina</taxon>
        <taxon>Sordariomycetes</taxon>
        <taxon>Hypocreomycetidae</taxon>
        <taxon>Hypocreales</taxon>
        <taxon>Nectriaceae</taxon>
        <taxon>Fusarium</taxon>
        <taxon>Fusarium incarnatum-equiseti species complex</taxon>
    </lineage>
</organism>
<protein>
    <recommendedName>
        <fullName evidence="6">Tryptophan synthase beta chain-like PALP domain-containing protein</fullName>
    </recommendedName>
</protein>
<dbReference type="OrthoDB" id="10266364at2759"/>
<comment type="cofactor">
    <cofactor evidence="1">
        <name>pyridoxal 5'-phosphate</name>
        <dbReference type="ChEBI" id="CHEBI:597326"/>
    </cofactor>
</comment>
<dbReference type="PANTHER" id="PTHR43780:SF2">
    <property type="entry name" value="1-AMINOCYCLOPROPANE-1-CARBOXYLATE DEAMINASE-RELATED"/>
    <property type="match status" value="1"/>
</dbReference>
<dbReference type="Gene3D" id="3.40.50.1100">
    <property type="match status" value="2"/>
</dbReference>
<reference evidence="7" key="1">
    <citation type="submission" date="2022-10" db="EMBL/GenBank/DDBJ databases">
        <title>Fusarium specimens isolated from Avocado Roots.</title>
        <authorList>
            <person name="Stajich J."/>
            <person name="Roper C."/>
            <person name="Heimlech-Rivalta G."/>
        </authorList>
    </citation>
    <scope>NUCLEOTIDE SEQUENCE</scope>
    <source>
        <strain evidence="7">CF00143</strain>
    </source>
</reference>
<proteinExistence type="inferred from homology"/>
<evidence type="ECO:0000256" key="5">
    <source>
        <dbReference type="PIRSR" id="PIRSR006278-2"/>
    </source>
</evidence>
<accession>A0A9W8PZT3</accession>
<evidence type="ECO:0000313" key="8">
    <source>
        <dbReference type="Proteomes" id="UP001152130"/>
    </source>
</evidence>
<dbReference type="GO" id="GO:0019148">
    <property type="term" value="F:D-cysteine desulfhydrase activity"/>
    <property type="evidence" value="ECO:0007669"/>
    <property type="project" value="TreeGrafter"/>
</dbReference>
<feature type="modified residue" description="N6-(pyridoxal phosphate)lysine" evidence="5">
    <location>
        <position position="57"/>
    </location>
</feature>
<sequence length="340" mass="37208">MVNLPSPFREIDRVQLTFDRPTDIEPLSRITESYNGKVKLWIAREDRNSGLAFSGNKVRKLEYVLADALAQGADTIVTTGGIQSNHMCQTSAAAARLGFQVALYPEDRVASNDKEYRYLGNIQANGILGAETFPPDTSESTVMETLERRERKPYFIPPGASSHPLGGLGYARWVFDLLEQEKKLEVTFDAIALVAGSCSTLGGILAGLKLAQMEKMPGFKKRLIGFSVLRENKQDVKDLVLQIARTTASKIGVSLDDITADDFEVHTAYLGEGYGKLNESTANAMKQLARMEGILTDPVYTGKAFTGLLDIIDKGQLNGGNVLFLHTGGQNVLSAYPQLR</sequence>
<feature type="active site" description="Nucleophile" evidence="4">
    <location>
        <position position="84"/>
    </location>
</feature>
<evidence type="ECO:0000259" key="6">
    <source>
        <dbReference type="Pfam" id="PF00291"/>
    </source>
</evidence>
<gene>
    <name evidence="7" type="ORF">NW766_001163</name>
</gene>
<evidence type="ECO:0000256" key="4">
    <source>
        <dbReference type="PIRSR" id="PIRSR006278-1"/>
    </source>
</evidence>
<dbReference type="InterPro" id="IPR001926">
    <property type="entry name" value="TrpB-like_PALP"/>
</dbReference>
<keyword evidence="8" id="KW-1185">Reference proteome</keyword>
<dbReference type="InterPro" id="IPR036052">
    <property type="entry name" value="TrpB-like_PALP_sf"/>
</dbReference>
<dbReference type="SUPFAM" id="SSF53686">
    <property type="entry name" value="Tryptophan synthase beta subunit-like PLP-dependent enzymes"/>
    <property type="match status" value="1"/>
</dbReference>
<dbReference type="PIRSF" id="PIRSF006278">
    <property type="entry name" value="ACCD_DCysDesulf"/>
    <property type="match status" value="1"/>
</dbReference>
<comment type="similarity">
    <text evidence="2">Belongs to the ACC deaminase/D-cysteine desulfhydrase family.</text>
</comment>
<dbReference type="EMBL" id="JAPDHF010000002">
    <property type="protein sequence ID" value="KAJ4022130.1"/>
    <property type="molecule type" value="Genomic_DNA"/>
</dbReference>
<keyword evidence="3 5" id="KW-0663">Pyridoxal phosphate</keyword>
<comment type="caution">
    <text evidence="7">The sequence shown here is derived from an EMBL/GenBank/DDBJ whole genome shotgun (WGS) entry which is preliminary data.</text>
</comment>
<dbReference type="Pfam" id="PF00291">
    <property type="entry name" value="PALP"/>
    <property type="match status" value="1"/>
</dbReference>
<evidence type="ECO:0000256" key="2">
    <source>
        <dbReference type="ARBA" id="ARBA00008639"/>
    </source>
</evidence>
<dbReference type="InterPro" id="IPR027278">
    <property type="entry name" value="ACCD_DCysDesulf"/>
</dbReference>
<feature type="domain" description="Tryptophan synthase beta chain-like PALP" evidence="6">
    <location>
        <begin position="19"/>
        <end position="328"/>
    </location>
</feature>
<dbReference type="Proteomes" id="UP001152130">
    <property type="component" value="Unassembled WGS sequence"/>
</dbReference>
<dbReference type="AlphaFoldDB" id="A0A9W8PZT3"/>
<evidence type="ECO:0000256" key="3">
    <source>
        <dbReference type="ARBA" id="ARBA00022898"/>
    </source>
</evidence>
<evidence type="ECO:0000256" key="1">
    <source>
        <dbReference type="ARBA" id="ARBA00001933"/>
    </source>
</evidence>
<dbReference type="PANTHER" id="PTHR43780">
    <property type="entry name" value="1-AMINOCYCLOPROPANE-1-CARBOXYLATE DEAMINASE-RELATED"/>
    <property type="match status" value="1"/>
</dbReference>
<name>A0A9W8PZT3_9HYPO</name>